<protein>
    <submittedName>
        <fullName evidence="3">Uncharacterized protein</fullName>
    </submittedName>
</protein>
<keyword evidence="1" id="KW-0812">Transmembrane</keyword>
<dbReference type="AlphaFoldDB" id="A0A914URJ4"/>
<organism evidence="2 3">
    <name type="scientific">Plectus sambesii</name>
    <dbReference type="NCBI Taxonomy" id="2011161"/>
    <lineage>
        <taxon>Eukaryota</taxon>
        <taxon>Metazoa</taxon>
        <taxon>Ecdysozoa</taxon>
        <taxon>Nematoda</taxon>
        <taxon>Chromadorea</taxon>
        <taxon>Plectida</taxon>
        <taxon>Plectina</taxon>
        <taxon>Plectoidea</taxon>
        <taxon>Plectidae</taxon>
        <taxon>Plectus</taxon>
    </lineage>
</organism>
<sequence>MRVMPLGEVEDSIKGNLNNTRVVSDPMSLGSAGELGMLLGFLLVNGGCIAFFVLLALCAMGSCFARRYRRANFLTVNRKISGVNKRVVEV</sequence>
<evidence type="ECO:0000256" key="1">
    <source>
        <dbReference type="SAM" id="Phobius"/>
    </source>
</evidence>
<keyword evidence="2" id="KW-1185">Reference proteome</keyword>
<keyword evidence="1" id="KW-1133">Transmembrane helix</keyword>
<proteinExistence type="predicted"/>
<accession>A0A914URJ4</accession>
<reference evidence="3" key="1">
    <citation type="submission" date="2022-11" db="UniProtKB">
        <authorList>
            <consortium name="WormBaseParasite"/>
        </authorList>
    </citation>
    <scope>IDENTIFICATION</scope>
</reference>
<name>A0A914URJ4_9BILA</name>
<evidence type="ECO:0000313" key="3">
    <source>
        <dbReference type="WBParaSite" id="PSAMB.scaffold1180size34846.g11526.t1"/>
    </source>
</evidence>
<evidence type="ECO:0000313" key="2">
    <source>
        <dbReference type="Proteomes" id="UP000887566"/>
    </source>
</evidence>
<dbReference type="WBParaSite" id="PSAMB.scaffold1180size34846.g11526.t1">
    <property type="protein sequence ID" value="PSAMB.scaffold1180size34846.g11526.t1"/>
    <property type="gene ID" value="PSAMB.scaffold1180size34846.g11526"/>
</dbReference>
<dbReference type="Proteomes" id="UP000887566">
    <property type="component" value="Unplaced"/>
</dbReference>
<feature type="transmembrane region" description="Helical" evidence="1">
    <location>
        <begin position="35"/>
        <end position="60"/>
    </location>
</feature>
<keyword evidence="1" id="KW-0472">Membrane</keyword>